<accession>A0ACC1L970</accession>
<proteinExistence type="predicted"/>
<evidence type="ECO:0000313" key="2">
    <source>
        <dbReference type="Proteomes" id="UP001140087"/>
    </source>
</evidence>
<organism evidence="1 2">
    <name type="scientific">Coemansia helicoidea</name>
    <dbReference type="NCBI Taxonomy" id="1286919"/>
    <lineage>
        <taxon>Eukaryota</taxon>
        <taxon>Fungi</taxon>
        <taxon>Fungi incertae sedis</taxon>
        <taxon>Zoopagomycota</taxon>
        <taxon>Kickxellomycotina</taxon>
        <taxon>Kickxellomycetes</taxon>
        <taxon>Kickxellales</taxon>
        <taxon>Kickxellaceae</taxon>
        <taxon>Coemansia</taxon>
    </lineage>
</organism>
<gene>
    <name evidence="1" type="ORF">H4R21_002261</name>
</gene>
<sequence length="546" mass="60864">MLLDDLPEGILATVLGMCVDYRCSWAYEFRRSLLLLAVCQKWRRLAIPLVYNLVYVKYGGRPRRRTGQFARDAKAEEAAGVSVTTNLDLIAMVGCASVVKDVTIDVRYLATPFSEWREVIQRMRAVAGEWRVTKLAVAMYPDIVHYDDRNVDMAKYADDVASVSDALAALMPDVFGLRLDWNCNNQIASSLYGRLVGHYADQLLQLNSPNSIVVEPDRQLTTLQNVWMSCNNDASYHFPRMASGELIGMTLNSGSSNHSWLPFSTSSDSRVIEFTKLIKLKVEYHTTYREGGVAVHHRDGSPWELQFPSIKCLSIDSTQSTCPLLKYAVLPPRVESIYLCMRSDAYLDIADVELPATRHLYLAIAESSFGDPRGLFAINRIMENARGSESLELRIRDVGLAMEPDSITCTALTHLSISAPTSVDSMLAFIGRLTNLIGLTICDLDLGDIRTDMSLPAADDDAVVVPYNTPLKELTINYDGSQHSPGAAVAVAKHVLLRVLALTKLHAAQIPMSPMLDFVEAYAPRYPHLRGTEMKLYKDRDARKMK</sequence>
<keyword evidence="2" id="KW-1185">Reference proteome</keyword>
<evidence type="ECO:0000313" key="1">
    <source>
        <dbReference type="EMBL" id="KAJ2802848.1"/>
    </source>
</evidence>
<dbReference type="EMBL" id="JANBUN010000558">
    <property type="protein sequence ID" value="KAJ2802848.1"/>
    <property type="molecule type" value="Genomic_DNA"/>
</dbReference>
<comment type="caution">
    <text evidence="1">The sequence shown here is derived from an EMBL/GenBank/DDBJ whole genome shotgun (WGS) entry which is preliminary data.</text>
</comment>
<protein>
    <submittedName>
        <fullName evidence="1">Uncharacterized protein</fullName>
    </submittedName>
</protein>
<dbReference type="Proteomes" id="UP001140087">
    <property type="component" value="Unassembled WGS sequence"/>
</dbReference>
<name>A0ACC1L970_9FUNG</name>
<reference evidence="1" key="1">
    <citation type="submission" date="2022-07" db="EMBL/GenBank/DDBJ databases">
        <title>Phylogenomic reconstructions and comparative analyses of Kickxellomycotina fungi.</title>
        <authorList>
            <person name="Reynolds N.K."/>
            <person name="Stajich J.E."/>
            <person name="Barry K."/>
            <person name="Grigoriev I.V."/>
            <person name="Crous P."/>
            <person name="Smith M.E."/>
        </authorList>
    </citation>
    <scope>NUCLEOTIDE SEQUENCE</scope>
    <source>
        <strain evidence="1">BCRC 34780</strain>
    </source>
</reference>